<organism evidence="14 15">
    <name type="scientific">Vibrio algivorus</name>
    <dbReference type="NCBI Taxonomy" id="1667024"/>
    <lineage>
        <taxon>Bacteria</taxon>
        <taxon>Pseudomonadati</taxon>
        <taxon>Pseudomonadota</taxon>
        <taxon>Gammaproteobacteria</taxon>
        <taxon>Vibrionales</taxon>
        <taxon>Vibrionaceae</taxon>
        <taxon>Vibrio</taxon>
    </lineage>
</organism>
<dbReference type="RefSeq" id="WP_089124036.1">
    <property type="nucleotide sequence ID" value="NZ_BSPV01000003.1"/>
</dbReference>
<keyword evidence="3 9" id="KW-0813">Transport</keyword>
<keyword evidence="8 9" id="KW-0472">Membrane</keyword>
<dbReference type="OrthoDB" id="9775513at2"/>
<comment type="subcellular location">
    <subcellularLocation>
        <location evidence="1 9">Cell inner membrane</location>
        <topology evidence="1 9">Single-pass membrane protein</topology>
    </subcellularLocation>
</comment>
<evidence type="ECO:0000259" key="11">
    <source>
        <dbReference type="Pfam" id="PF25994"/>
    </source>
</evidence>
<dbReference type="Pfam" id="PF26002">
    <property type="entry name" value="Beta-barrel_AprE"/>
    <property type="match status" value="1"/>
</dbReference>
<reference evidence="16" key="2">
    <citation type="journal article" date="2019" name="Int. J. Syst. Evol. Microbiol.">
        <title>The Global Catalogue of Microorganisms (GCM) 10K type strain sequencing project: providing services to taxonomists for standard genome sequencing and annotation.</title>
        <authorList>
            <consortium name="The Broad Institute Genomics Platform"/>
            <consortium name="The Broad Institute Genome Sequencing Center for Infectious Disease"/>
            <person name="Wu L."/>
            <person name="Ma J."/>
        </authorList>
    </citation>
    <scope>NUCLEOTIDE SEQUENCE [LARGE SCALE GENOMIC DNA]</scope>
    <source>
        <strain evidence="16">NBRC 111146</strain>
    </source>
</reference>
<comment type="similarity">
    <text evidence="2 9">Belongs to the membrane fusion protein (MFP) (TC 8.A.1) family.</text>
</comment>
<dbReference type="Gene3D" id="2.40.30.170">
    <property type="match status" value="1"/>
</dbReference>
<dbReference type="PRINTS" id="PR01490">
    <property type="entry name" value="RTXTOXIND"/>
</dbReference>
<evidence type="ECO:0000256" key="5">
    <source>
        <dbReference type="ARBA" id="ARBA00022519"/>
    </source>
</evidence>
<keyword evidence="6 9" id="KW-0812">Transmembrane</keyword>
<protein>
    <recommendedName>
        <fullName evidence="9">Membrane fusion protein (MFP) family protein</fullName>
    </recommendedName>
</protein>
<gene>
    <name evidence="14" type="ORF">FOF44_08455</name>
    <name evidence="13" type="ORF">GCM10007931_06100</name>
</gene>
<dbReference type="NCBIfam" id="TIGR01843">
    <property type="entry name" value="type_I_hlyD"/>
    <property type="match status" value="1"/>
</dbReference>
<keyword evidence="4 9" id="KW-1003">Cell membrane</keyword>
<reference evidence="13" key="4">
    <citation type="submission" date="2023-01" db="EMBL/GenBank/DDBJ databases">
        <title>Draft genome sequence of Vibrio algivorus strain NBRC 111146.</title>
        <authorList>
            <person name="Sun Q."/>
            <person name="Mori K."/>
        </authorList>
    </citation>
    <scope>NUCLEOTIDE SEQUENCE</scope>
    <source>
        <strain evidence="13">NBRC 111146</strain>
    </source>
</reference>
<feature type="domain" description="AprE-like long alpha-helical hairpin" evidence="11">
    <location>
        <begin position="163"/>
        <end position="307"/>
    </location>
</feature>
<dbReference type="InterPro" id="IPR006144">
    <property type="entry name" value="Secretion_HlyD_CS"/>
</dbReference>
<dbReference type="Pfam" id="PF25994">
    <property type="entry name" value="HH_AprE"/>
    <property type="match status" value="1"/>
</dbReference>
<reference evidence="13" key="1">
    <citation type="journal article" date="2014" name="Int. J. Syst. Evol. Microbiol.">
        <title>Complete genome of a new Firmicutes species belonging to the dominant human colonic microbiota ('Ruminococcus bicirculans') reveals two chromosomes and a selective capacity to utilize plant glucans.</title>
        <authorList>
            <consortium name="NISC Comparative Sequencing Program"/>
            <person name="Wegmann U."/>
            <person name="Louis P."/>
            <person name="Goesmann A."/>
            <person name="Henrissat B."/>
            <person name="Duncan S.H."/>
            <person name="Flint H.J."/>
        </authorList>
    </citation>
    <scope>NUCLEOTIDE SEQUENCE</scope>
    <source>
        <strain evidence="13">NBRC 111146</strain>
    </source>
</reference>
<evidence type="ECO:0000256" key="8">
    <source>
        <dbReference type="ARBA" id="ARBA00023136"/>
    </source>
</evidence>
<dbReference type="PROSITE" id="PS00543">
    <property type="entry name" value="HLYD_FAMILY"/>
    <property type="match status" value="1"/>
</dbReference>
<keyword evidence="7 9" id="KW-1133">Transmembrane helix</keyword>
<dbReference type="Proteomes" id="UP001157156">
    <property type="component" value="Unassembled WGS sequence"/>
</dbReference>
<dbReference type="InterPro" id="IPR010129">
    <property type="entry name" value="T1SS_HlyD"/>
</dbReference>
<dbReference type="Gene3D" id="1.10.287.470">
    <property type="entry name" value="Helix hairpin bin"/>
    <property type="match status" value="1"/>
</dbReference>
<dbReference type="AlphaFoldDB" id="A0A557P822"/>
<feature type="transmembrane region" description="Helical" evidence="9">
    <location>
        <begin position="33"/>
        <end position="51"/>
    </location>
</feature>
<evidence type="ECO:0000313" key="13">
    <source>
        <dbReference type="EMBL" id="GLT13636.1"/>
    </source>
</evidence>
<evidence type="ECO:0000256" key="6">
    <source>
        <dbReference type="ARBA" id="ARBA00022692"/>
    </source>
</evidence>
<dbReference type="GO" id="GO:0005886">
    <property type="term" value="C:plasma membrane"/>
    <property type="evidence" value="ECO:0007669"/>
    <property type="project" value="UniProtKB-SubCell"/>
</dbReference>
<dbReference type="EMBL" id="BSPV01000003">
    <property type="protein sequence ID" value="GLT13636.1"/>
    <property type="molecule type" value="Genomic_DNA"/>
</dbReference>
<evidence type="ECO:0000256" key="7">
    <source>
        <dbReference type="ARBA" id="ARBA00022989"/>
    </source>
</evidence>
<evidence type="ECO:0000256" key="2">
    <source>
        <dbReference type="ARBA" id="ARBA00009477"/>
    </source>
</evidence>
<evidence type="ECO:0000313" key="15">
    <source>
        <dbReference type="Proteomes" id="UP000319828"/>
    </source>
</evidence>
<proteinExistence type="inferred from homology"/>
<comment type="caution">
    <text evidence="14">The sequence shown here is derived from an EMBL/GenBank/DDBJ whole genome shotgun (WGS) entry which is preliminary data.</text>
</comment>
<evidence type="ECO:0000259" key="12">
    <source>
        <dbReference type="Pfam" id="PF26002"/>
    </source>
</evidence>
<dbReference type="InterPro" id="IPR058982">
    <property type="entry name" value="Beta-barrel_AprE"/>
</dbReference>
<feature type="coiled-coil region" evidence="10">
    <location>
        <begin position="168"/>
        <end position="199"/>
    </location>
</feature>
<feature type="domain" description="AprE-like beta-barrel" evidence="12">
    <location>
        <begin position="350"/>
        <end position="440"/>
    </location>
</feature>
<accession>A0A557P822</accession>
<dbReference type="InterPro" id="IPR058781">
    <property type="entry name" value="HH_AprE-like"/>
</dbReference>
<name>A0A557P822_9VIBR</name>
<dbReference type="GO" id="GO:0009306">
    <property type="term" value="P:protein secretion"/>
    <property type="evidence" value="ECO:0007669"/>
    <property type="project" value="InterPro"/>
</dbReference>
<dbReference type="Gene3D" id="2.40.50.100">
    <property type="match status" value="1"/>
</dbReference>
<keyword evidence="5 9" id="KW-0997">Cell inner membrane</keyword>
<evidence type="ECO:0000256" key="1">
    <source>
        <dbReference type="ARBA" id="ARBA00004377"/>
    </source>
</evidence>
<evidence type="ECO:0000256" key="9">
    <source>
        <dbReference type="RuleBase" id="RU365093"/>
    </source>
</evidence>
<dbReference type="Proteomes" id="UP000319828">
    <property type="component" value="Unassembled WGS sequence"/>
</dbReference>
<evidence type="ECO:0000313" key="14">
    <source>
        <dbReference type="EMBL" id="TVO36815.1"/>
    </source>
</evidence>
<keyword evidence="16" id="KW-1185">Reference proteome</keyword>
<evidence type="ECO:0000313" key="16">
    <source>
        <dbReference type="Proteomes" id="UP001157156"/>
    </source>
</evidence>
<dbReference type="PANTHER" id="PTHR30386">
    <property type="entry name" value="MEMBRANE FUSION SUBUNIT OF EMRAB-TOLC MULTIDRUG EFFLUX PUMP"/>
    <property type="match status" value="1"/>
</dbReference>
<evidence type="ECO:0000256" key="10">
    <source>
        <dbReference type="SAM" id="Coils"/>
    </source>
</evidence>
<dbReference type="InterPro" id="IPR050739">
    <property type="entry name" value="MFP"/>
</dbReference>
<dbReference type="PANTHER" id="PTHR30386:SF26">
    <property type="entry name" value="TRANSPORT PROTEIN COMB"/>
    <property type="match status" value="1"/>
</dbReference>
<keyword evidence="10" id="KW-0175">Coiled coil</keyword>
<sequence length="462" mass="51849">MKQKSTSVSKEHMDFVDDKSTALLLNTPKSARIILWIIAAFFILAIVWVSIAKIDKVTTGSGKVIPSSQMQVVQNLEGGIVKEMLVKEGQSVEKGQKLLLIDDTLFQSNYREKSQDLASLKADSIRLRQIIKSIIINNDAARWQEKVQLQIGPLSFDREFSEKHPNLIAQQQNEYRDVMANLQNQLNVTGQQIRQKQQEQNETRTRISILASNYQIIQREYGMTKPLADEGVVPEIEILQLQRSMNDSRRELTSARMKLPVIESEIQETTYKYTNIASDFVAKNQQELSDVSNKLSSMAESQIGLEDKVSRTIVTSPVKGTIQKIHINTVGGVIQPGMDLIEIVPTEDTLLIETKIAPQDIGFLHPGLKAIVKFTAYDFTNYGGLTGTLETISADTIQDEEGNSFYQVRIRTEQSQLKDANGEDLPIIPGMTASTDIITGKRTILDYLLKPILKAQQTALRE</sequence>
<dbReference type="SUPFAM" id="SSF111369">
    <property type="entry name" value="HlyD-like secretion proteins"/>
    <property type="match status" value="1"/>
</dbReference>
<dbReference type="EMBL" id="VMKJ01000013">
    <property type="protein sequence ID" value="TVO36815.1"/>
    <property type="molecule type" value="Genomic_DNA"/>
</dbReference>
<evidence type="ECO:0000256" key="3">
    <source>
        <dbReference type="ARBA" id="ARBA00022448"/>
    </source>
</evidence>
<evidence type="ECO:0000256" key="4">
    <source>
        <dbReference type="ARBA" id="ARBA00022475"/>
    </source>
</evidence>
<reference evidence="14 15" key="3">
    <citation type="submission" date="2019-07" db="EMBL/GenBank/DDBJ databases">
        <title>The draft genome sequence of Vibrio algivorus M1486.</title>
        <authorList>
            <person name="Meng X."/>
        </authorList>
    </citation>
    <scope>NUCLEOTIDE SEQUENCE [LARGE SCALE GENOMIC DNA]</scope>
    <source>
        <strain evidence="14 15">M1486</strain>
    </source>
</reference>